<evidence type="ECO:0000313" key="3">
    <source>
        <dbReference type="EMBL" id="KRH94903.1"/>
    </source>
</evidence>
<dbReference type="Proteomes" id="UP000051530">
    <property type="component" value="Unassembled WGS sequence"/>
</dbReference>
<sequence>MKEIFSKLSTISDLENNLSNLINSLNIEKRKKQFDTQIKNSNRKIENIQEYLKETEKEIHDAQMIINQIDTAQTNYDNLIENYEGIKTLSTAFMNMKRTVKYSEKLSEKKYKKINVSNLARYDKLKNKLIFYSKDLNKRDYMAVKPVIDAIEKEFIDWECEIMEFPQNLFNNDSEPEKIVDVMKMLNIAQKLDDKTALAKKGRDGQSKDIKKEHFTHRFENEKSIKFLLTENIILNNEPEILRNQNLVLENSESDLTNSQKNSDDSIAFARIFYREHKYLASREITNLKIRFLRNLFSFIVKRDIKVLLPDIQILLKLEFDKKIENSIFQFIHEVLTKKLDKEYDSASEILKVLNFCNFYDDITRAAFLQFPHPIIDTSILKSRYIMIMRNKIAIWIENITTAEMKTMKTRDVSLDEEEHFISTNFINLLKIVKEVLEPVTFDRGLYVSLLENVISNVRQFKSAICDALQAEYTKNTASLTSGFEEYCICIANSGLKLTQYVTSISEYEGNEEENQSGLVELSEVFISLTKFSNSISSKFVIHTLKPALKKLFTSSFYKDDLAVMNLFRATITDFLDDYQRSMDPYVFVTFLYDLVDQISDAYFNQMIKKKSILDGNLTEYLERNQKSLNRTINKYAPDEDIKFDLTDVMPILRVTATEQFISEIKKLKYERNFKKDFVKSLLKKRTDLSDAERKELNDATNTVYCDAESKPKKRFLSGYI</sequence>
<dbReference type="InterPro" id="IPR010326">
    <property type="entry name" value="EXOC3/Sec6"/>
</dbReference>
<dbReference type="Gene3D" id="1.10.357.50">
    <property type="match status" value="1"/>
</dbReference>
<dbReference type="Pfam" id="PF06046">
    <property type="entry name" value="Sec6"/>
    <property type="match status" value="1"/>
</dbReference>
<dbReference type="VEuPathDB" id="MicrosporidiaDB:M153_1120002928"/>
<accession>A0A0R0M753</accession>
<protein>
    <submittedName>
        <fullName evidence="3">Exocyst complex subunit SEC6</fullName>
    </submittedName>
</protein>
<dbReference type="GO" id="GO:0006887">
    <property type="term" value="P:exocytosis"/>
    <property type="evidence" value="ECO:0007669"/>
    <property type="project" value="InterPro"/>
</dbReference>
<evidence type="ECO:0000256" key="1">
    <source>
        <dbReference type="ARBA" id="ARBA00009447"/>
    </source>
</evidence>
<evidence type="ECO:0000256" key="2">
    <source>
        <dbReference type="SAM" id="Coils"/>
    </source>
</evidence>
<name>A0A0R0M753_9MICR</name>
<dbReference type="InterPro" id="IPR042532">
    <property type="entry name" value="EXOC3/Sec6_C"/>
</dbReference>
<organism evidence="3 4">
    <name type="scientific">Pseudoloma neurophilia</name>
    <dbReference type="NCBI Taxonomy" id="146866"/>
    <lineage>
        <taxon>Eukaryota</taxon>
        <taxon>Fungi</taxon>
        <taxon>Fungi incertae sedis</taxon>
        <taxon>Microsporidia</taxon>
        <taxon>Pseudoloma</taxon>
    </lineage>
</organism>
<reference evidence="3 4" key="1">
    <citation type="submission" date="2015-07" db="EMBL/GenBank/DDBJ databases">
        <title>The genome of Pseudoloma neurophilia, a relevant intracellular parasite of the zebrafish.</title>
        <authorList>
            <person name="Ndikumana S."/>
            <person name="Pelin A."/>
            <person name="Sanders J."/>
            <person name="Corradi N."/>
        </authorList>
    </citation>
    <scope>NUCLEOTIDE SEQUENCE [LARGE SCALE GENOMIC DNA]</scope>
    <source>
        <strain evidence="3 4">MK1</strain>
    </source>
</reference>
<dbReference type="AlphaFoldDB" id="A0A0R0M753"/>
<comment type="similarity">
    <text evidence="1">Belongs to the SEC6 family.</text>
</comment>
<evidence type="ECO:0000313" key="4">
    <source>
        <dbReference type="Proteomes" id="UP000051530"/>
    </source>
</evidence>
<dbReference type="EMBL" id="LGUB01000018">
    <property type="protein sequence ID" value="KRH94903.1"/>
    <property type="molecule type" value="Genomic_DNA"/>
</dbReference>
<dbReference type="OrthoDB" id="190098at2759"/>
<feature type="coiled-coil region" evidence="2">
    <location>
        <begin position="11"/>
        <end position="82"/>
    </location>
</feature>
<dbReference type="Gene3D" id="1.10.357.70">
    <property type="entry name" value="Exocyst complex component Sec6, C-terminal domain"/>
    <property type="match status" value="1"/>
</dbReference>
<dbReference type="GO" id="GO:0000145">
    <property type="term" value="C:exocyst"/>
    <property type="evidence" value="ECO:0007669"/>
    <property type="project" value="InterPro"/>
</dbReference>
<comment type="caution">
    <text evidence="3">The sequence shown here is derived from an EMBL/GenBank/DDBJ whole genome shotgun (WGS) entry which is preliminary data.</text>
</comment>
<keyword evidence="4" id="KW-1185">Reference proteome</keyword>
<proteinExistence type="inferred from homology"/>
<keyword evidence="2" id="KW-0175">Coiled coil</keyword>
<gene>
    <name evidence="3" type="ORF">M153_1120002928</name>
</gene>